<dbReference type="AlphaFoldDB" id="A0A078L109"/>
<dbReference type="STRING" id="1034943.BN59_03171"/>
<evidence type="ECO:0000313" key="2">
    <source>
        <dbReference type="EMBL" id="CDZ78856.1"/>
    </source>
</evidence>
<name>A0A078L109_9GAMM</name>
<feature type="signal peptide" evidence="1">
    <location>
        <begin position="1"/>
        <end position="22"/>
    </location>
</feature>
<proteinExistence type="predicted"/>
<accession>A0A078L109</accession>
<feature type="chain" id="PRO_5009744157" description="DUF3757 domain-containing protein" evidence="1">
    <location>
        <begin position="23"/>
        <end position="129"/>
    </location>
</feature>
<keyword evidence="3" id="KW-1185">Reference proteome</keyword>
<dbReference type="Proteomes" id="UP000044071">
    <property type="component" value="Unassembled WGS sequence"/>
</dbReference>
<evidence type="ECO:0008006" key="4">
    <source>
        <dbReference type="Google" id="ProtNLM"/>
    </source>
</evidence>
<protein>
    <recommendedName>
        <fullName evidence="4">DUF3757 domain-containing protein</fullName>
    </recommendedName>
</protein>
<dbReference type="EMBL" id="CCSB01000004">
    <property type="protein sequence ID" value="CDZ78856.1"/>
    <property type="molecule type" value="Genomic_DNA"/>
</dbReference>
<organism evidence="2 3">
    <name type="scientific">Legionella massiliensis</name>
    <dbReference type="NCBI Taxonomy" id="1034943"/>
    <lineage>
        <taxon>Bacteria</taxon>
        <taxon>Pseudomonadati</taxon>
        <taxon>Pseudomonadota</taxon>
        <taxon>Gammaproteobacteria</taxon>
        <taxon>Legionellales</taxon>
        <taxon>Legionellaceae</taxon>
        <taxon>Legionella</taxon>
    </lineage>
</organism>
<keyword evidence="1" id="KW-0732">Signal</keyword>
<evidence type="ECO:0000313" key="3">
    <source>
        <dbReference type="Proteomes" id="UP000044071"/>
    </source>
</evidence>
<dbReference type="RefSeq" id="WP_052403333.1">
    <property type="nucleotide sequence ID" value="NZ_CCVW01000004.1"/>
</dbReference>
<dbReference type="OrthoDB" id="5637761at2"/>
<sequence length="129" mass="14597">MAKSITIFFITVFSLISFTAQAKIMTCPDPTVMWENKTIPPQPWEWNPFADHNVTLSKNDTLYKAETLVAGYSGLGVLCYYKTSIGNKVYSLWWQVPGVQPYGNKWLSIPTGYSCQDEIQECTFNAVIP</sequence>
<evidence type="ECO:0000256" key="1">
    <source>
        <dbReference type="SAM" id="SignalP"/>
    </source>
</evidence>
<gene>
    <name evidence="2" type="ORF">BN59_03171</name>
</gene>
<reference evidence="2 3" key="1">
    <citation type="submission" date="2014-06" db="EMBL/GenBank/DDBJ databases">
        <authorList>
            <person name="Urmite Genomes Urmite Genomes"/>
        </authorList>
    </citation>
    <scope>NUCLEOTIDE SEQUENCE [LARGE SCALE GENOMIC DNA]</scope>
</reference>